<gene>
    <name evidence="1" type="ORF">PGT21_016219</name>
</gene>
<keyword evidence="2" id="KW-1185">Reference proteome</keyword>
<dbReference type="PANTHER" id="PTHR33069:SF3">
    <property type="entry name" value="DYNEIN HEAVY CHAIN TAIL DOMAIN-CONTAINING PROTEIN"/>
    <property type="match status" value="1"/>
</dbReference>
<evidence type="ECO:0000313" key="1">
    <source>
        <dbReference type="EMBL" id="KAA1064834.1"/>
    </source>
</evidence>
<sequence length="426" mass="49597">MPITRPQVRVPIITPQEQVPMMNTGEMGLQGQWEEMGGEPYIVMIQSPGVLDSFLSTLVWLFEVLKQQISHVGRPSWRPTWEGKRVSSEFESKVDQIQRILLPSNILEKLQRLCGLVSDSIDHQILQAPRLLDGIKALEELRSAVVQLSSLANSFWVSHRYELLEADCEGAHERLKRYRAERAQSKLTDLFFNLNELLLLYVGVLPLPEHRTISRHEARLEFADLIERIRLTETCRDRLTKWFDLSELSLAREHWQEMAEELDELLEESLEFPSLHKEIYTQPLREFTPILKLSRLFFNKISRPTSDESLPISEMKTAQLLNLINLTVSIPTKLTQFYDRMECEYEPHHPINLKKVSNLGKLFQAPLNLLTNHLSDQAANTNSAQDSHAQFHEWYADWQDHFSLAVRRFHSAYRDVYSDFLIPNQS</sequence>
<dbReference type="AlphaFoldDB" id="A0A5B0LMS9"/>
<dbReference type="Proteomes" id="UP000324748">
    <property type="component" value="Unassembled WGS sequence"/>
</dbReference>
<organism evidence="1 2">
    <name type="scientific">Puccinia graminis f. sp. tritici</name>
    <dbReference type="NCBI Taxonomy" id="56615"/>
    <lineage>
        <taxon>Eukaryota</taxon>
        <taxon>Fungi</taxon>
        <taxon>Dikarya</taxon>
        <taxon>Basidiomycota</taxon>
        <taxon>Pucciniomycotina</taxon>
        <taxon>Pucciniomycetes</taxon>
        <taxon>Pucciniales</taxon>
        <taxon>Pucciniaceae</taxon>
        <taxon>Puccinia</taxon>
    </lineage>
</organism>
<proteinExistence type="predicted"/>
<comment type="caution">
    <text evidence="1">The sequence shown here is derived from an EMBL/GenBank/DDBJ whole genome shotgun (WGS) entry which is preliminary data.</text>
</comment>
<dbReference type="EMBL" id="VSWC01000197">
    <property type="protein sequence ID" value="KAA1064834.1"/>
    <property type="molecule type" value="Genomic_DNA"/>
</dbReference>
<accession>A0A5B0LMS9</accession>
<protein>
    <submittedName>
        <fullName evidence="1">Uncharacterized protein</fullName>
    </submittedName>
</protein>
<reference evidence="1 2" key="1">
    <citation type="submission" date="2019-05" db="EMBL/GenBank/DDBJ databases">
        <title>Emergence of the Ug99 lineage of the wheat stem rust pathogen through somatic hybridization.</title>
        <authorList>
            <person name="Li F."/>
            <person name="Upadhyaya N.M."/>
            <person name="Sperschneider J."/>
            <person name="Matny O."/>
            <person name="Nguyen-Phuc H."/>
            <person name="Mago R."/>
            <person name="Raley C."/>
            <person name="Miller M.E."/>
            <person name="Silverstein K.A.T."/>
            <person name="Henningsen E."/>
            <person name="Hirsch C.D."/>
            <person name="Visser B."/>
            <person name="Pretorius Z.A."/>
            <person name="Steffenson B.J."/>
            <person name="Schwessinger B."/>
            <person name="Dodds P.N."/>
            <person name="Figueroa M."/>
        </authorList>
    </citation>
    <scope>NUCLEOTIDE SEQUENCE [LARGE SCALE GENOMIC DNA]</scope>
    <source>
        <strain evidence="1">21-0</strain>
    </source>
</reference>
<dbReference type="PANTHER" id="PTHR33069">
    <property type="entry name" value="CHROMOSOME 7, WHOLE GENOME SHOTGUN SEQUENCE-RELATED"/>
    <property type="match status" value="1"/>
</dbReference>
<evidence type="ECO:0000313" key="2">
    <source>
        <dbReference type="Proteomes" id="UP000324748"/>
    </source>
</evidence>
<name>A0A5B0LMS9_PUCGR</name>